<dbReference type="Proteomes" id="UP000199570">
    <property type="component" value="Unassembled WGS sequence"/>
</dbReference>
<proteinExistence type="predicted"/>
<protein>
    <submittedName>
        <fullName evidence="1">Uncharacterized protein</fullName>
    </submittedName>
</protein>
<dbReference type="AlphaFoldDB" id="A0A1H1IKK7"/>
<evidence type="ECO:0000313" key="1">
    <source>
        <dbReference type="EMBL" id="SDR38193.1"/>
    </source>
</evidence>
<evidence type="ECO:0000313" key="2">
    <source>
        <dbReference type="Proteomes" id="UP000199570"/>
    </source>
</evidence>
<name>A0A1H1IKK7_9PSED</name>
<gene>
    <name evidence="1" type="ORF">SAMN04490195_5547</name>
</gene>
<sequence length="61" mass="7099">MVVNDDAESLIPRGALRSIASRLATVIHRLCQLFQYQRSSPGGRFLKRFMLHMYWLGYART</sequence>
<accession>A0A1H1IKK7</accession>
<keyword evidence="2" id="KW-1185">Reference proteome</keyword>
<dbReference type="EMBL" id="FNKJ01000003">
    <property type="protein sequence ID" value="SDR38193.1"/>
    <property type="molecule type" value="Genomic_DNA"/>
</dbReference>
<reference evidence="2" key="1">
    <citation type="submission" date="2016-10" db="EMBL/GenBank/DDBJ databases">
        <authorList>
            <person name="Varghese N."/>
            <person name="Submissions S."/>
        </authorList>
    </citation>
    <scope>NUCLEOTIDE SEQUENCE [LARGE SCALE GENOMIC DNA]</scope>
    <source>
        <strain evidence="2">BS3775</strain>
    </source>
</reference>
<organism evidence="1 2">
    <name type="scientific">Pseudomonas moorei</name>
    <dbReference type="NCBI Taxonomy" id="395599"/>
    <lineage>
        <taxon>Bacteria</taxon>
        <taxon>Pseudomonadati</taxon>
        <taxon>Pseudomonadota</taxon>
        <taxon>Gammaproteobacteria</taxon>
        <taxon>Pseudomonadales</taxon>
        <taxon>Pseudomonadaceae</taxon>
        <taxon>Pseudomonas</taxon>
    </lineage>
</organism>